<comment type="subcellular location">
    <subcellularLocation>
        <location evidence="1">Membrane</location>
        <topology evidence="1">Multi-pass membrane protein</topology>
    </subcellularLocation>
</comment>
<evidence type="ECO:0000256" key="4">
    <source>
        <dbReference type="ARBA" id="ARBA00022989"/>
    </source>
</evidence>
<dbReference type="Pfam" id="PF03311">
    <property type="entry name" value="Cornichon"/>
    <property type="match status" value="1"/>
</dbReference>
<comment type="caution">
    <text evidence="7">The sequence shown here is derived from an EMBL/GenBank/DDBJ whole genome shotgun (WGS) entry which is preliminary data.</text>
</comment>
<keyword evidence="4 6" id="KW-1133">Transmembrane helix</keyword>
<evidence type="ECO:0000256" key="1">
    <source>
        <dbReference type="ARBA" id="ARBA00004141"/>
    </source>
</evidence>
<feature type="transmembrane region" description="Helical" evidence="6">
    <location>
        <begin position="7"/>
        <end position="27"/>
    </location>
</feature>
<dbReference type="OrthoDB" id="434393at2759"/>
<keyword evidence="8" id="KW-1185">Reference proteome</keyword>
<dbReference type="Proteomes" id="UP000015453">
    <property type="component" value="Unassembled WGS sequence"/>
</dbReference>
<evidence type="ECO:0000313" key="7">
    <source>
        <dbReference type="EMBL" id="EPS73163.1"/>
    </source>
</evidence>
<organism evidence="7 8">
    <name type="scientific">Genlisea aurea</name>
    <dbReference type="NCBI Taxonomy" id="192259"/>
    <lineage>
        <taxon>Eukaryota</taxon>
        <taxon>Viridiplantae</taxon>
        <taxon>Streptophyta</taxon>
        <taxon>Embryophyta</taxon>
        <taxon>Tracheophyta</taxon>
        <taxon>Spermatophyta</taxon>
        <taxon>Magnoliopsida</taxon>
        <taxon>eudicotyledons</taxon>
        <taxon>Gunneridae</taxon>
        <taxon>Pentapetalae</taxon>
        <taxon>asterids</taxon>
        <taxon>lamiids</taxon>
        <taxon>Lamiales</taxon>
        <taxon>Lentibulariaceae</taxon>
        <taxon>Genlisea</taxon>
    </lineage>
</organism>
<evidence type="ECO:0000313" key="8">
    <source>
        <dbReference type="Proteomes" id="UP000015453"/>
    </source>
</evidence>
<evidence type="ECO:0000256" key="3">
    <source>
        <dbReference type="ARBA" id="ARBA00022692"/>
    </source>
</evidence>
<name>S8EB74_9LAMI</name>
<feature type="non-terminal residue" evidence="7">
    <location>
        <position position="144"/>
    </location>
</feature>
<sequence length="144" mass="16838">MAWLPLLWLIFLILNLALVGLNFYQFLSFSDLEADYLNPYELSSRINHVIVPEYLLHGAFCILFLMTGHWLMFLLVLPPSYYNLKRYMKGQHLVDVTEVFKAVMAEKRARLIKLGFYVVLFGIIITRLMLSVLNAVFDDESISW</sequence>
<dbReference type="InterPro" id="IPR003377">
    <property type="entry name" value="Cornichon"/>
</dbReference>
<gene>
    <name evidence="7" type="ORF">M569_01596</name>
</gene>
<keyword evidence="5 6" id="KW-0472">Membrane</keyword>
<protein>
    <recommendedName>
        <fullName evidence="9">Cornichon family protein</fullName>
    </recommendedName>
</protein>
<dbReference type="EMBL" id="AUSU01000539">
    <property type="protein sequence ID" value="EPS73163.1"/>
    <property type="molecule type" value="Genomic_DNA"/>
</dbReference>
<dbReference type="GO" id="GO:0016020">
    <property type="term" value="C:membrane"/>
    <property type="evidence" value="ECO:0007669"/>
    <property type="project" value="UniProtKB-SubCell"/>
</dbReference>
<dbReference type="SMART" id="SM01398">
    <property type="entry name" value="Cornichon"/>
    <property type="match status" value="1"/>
</dbReference>
<proteinExistence type="inferred from homology"/>
<dbReference type="GO" id="GO:0016192">
    <property type="term" value="P:vesicle-mediated transport"/>
    <property type="evidence" value="ECO:0007669"/>
    <property type="project" value="InterPro"/>
</dbReference>
<reference evidence="7 8" key="1">
    <citation type="journal article" date="2013" name="BMC Genomics">
        <title>The miniature genome of a carnivorous plant Genlisea aurea contains a low number of genes and short non-coding sequences.</title>
        <authorList>
            <person name="Leushkin E.V."/>
            <person name="Sutormin R.A."/>
            <person name="Nabieva E.R."/>
            <person name="Penin A.A."/>
            <person name="Kondrashov A.S."/>
            <person name="Logacheva M.D."/>
        </authorList>
    </citation>
    <scope>NUCLEOTIDE SEQUENCE [LARGE SCALE GENOMIC DNA]</scope>
</reference>
<keyword evidence="3 6" id="KW-0812">Transmembrane</keyword>
<evidence type="ECO:0000256" key="2">
    <source>
        <dbReference type="ARBA" id="ARBA00010095"/>
    </source>
</evidence>
<comment type="similarity">
    <text evidence="2">Belongs to the cornichon family.</text>
</comment>
<dbReference type="AlphaFoldDB" id="S8EB74"/>
<evidence type="ECO:0008006" key="9">
    <source>
        <dbReference type="Google" id="ProtNLM"/>
    </source>
</evidence>
<evidence type="ECO:0000256" key="5">
    <source>
        <dbReference type="ARBA" id="ARBA00023136"/>
    </source>
</evidence>
<dbReference type="PANTHER" id="PTHR12290">
    <property type="entry name" value="CORNICHON-RELATED"/>
    <property type="match status" value="1"/>
</dbReference>
<feature type="transmembrane region" description="Helical" evidence="6">
    <location>
        <begin position="54"/>
        <end position="77"/>
    </location>
</feature>
<feature type="transmembrane region" description="Helical" evidence="6">
    <location>
        <begin position="114"/>
        <end position="137"/>
    </location>
</feature>
<evidence type="ECO:0000256" key="6">
    <source>
        <dbReference type="SAM" id="Phobius"/>
    </source>
</evidence>
<accession>S8EB74</accession>